<name>A0A368NP78_9GAMM</name>
<sequence length="186" mass="20789">MTILAFGLLLFFAVHLVPYRPAIRGMLVRRLGDSGYKIGFSLLSVSGLALIIYGKAIASYIYLWSPVWPGILRHLTYAFSLLFFILLMAMLIPCNLRRRLHHPFLLGIAFWSWGHLIVNGDLASMLLFGSFGLFAIFAVVSALKQEKLCTLPPQANWRDALVVALGALLYAICVRFHGELFGAYLV</sequence>
<keyword evidence="3 5" id="KW-1133">Transmembrane helix</keyword>
<dbReference type="GO" id="GO:0016020">
    <property type="term" value="C:membrane"/>
    <property type="evidence" value="ECO:0007669"/>
    <property type="project" value="UniProtKB-SubCell"/>
</dbReference>
<keyword evidence="2 5" id="KW-0812">Transmembrane</keyword>
<proteinExistence type="predicted"/>
<keyword evidence="4 5" id="KW-0472">Membrane</keyword>
<evidence type="ECO:0000313" key="8">
    <source>
        <dbReference type="Proteomes" id="UP000252558"/>
    </source>
</evidence>
<protein>
    <submittedName>
        <fullName evidence="7">NnrU family protein</fullName>
    </submittedName>
</protein>
<feature type="transmembrane region" description="Helical" evidence="5">
    <location>
        <begin position="160"/>
        <end position="178"/>
    </location>
</feature>
<comment type="subcellular location">
    <subcellularLocation>
        <location evidence="1">Membrane</location>
        <topology evidence="1">Multi-pass membrane protein</topology>
    </subcellularLocation>
</comment>
<evidence type="ECO:0000256" key="1">
    <source>
        <dbReference type="ARBA" id="ARBA00004141"/>
    </source>
</evidence>
<accession>A0A368NP78</accession>
<dbReference type="Proteomes" id="UP000252558">
    <property type="component" value="Unassembled WGS sequence"/>
</dbReference>
<dbReference type="Pfam" id="PF07298">
    <property type="entry name" value="NnrU"/>
    <property type="match status" value="1"/>
</dbReference>
<reference evidence="7 8" key="1">
    <citation type="submission" date="2018-07" db="EMBL/GenBank/DDBJ databases">
        <title>Corallincola holothuriorum sp. nov., a new facultative anaerobe isolated from sea cucumber Apostichopus japonicus.</title>
        <authorList>
            <person name="Xia H."/>
        </authorList>
    </citation>
    <scope>NUCLEOTIDE SEQUENCE [LARGE SCALE GENOMIC DNA]</scope>
    <source>
        <strain evidence="7 8">C4</strain>
    </source>
</reference>
<feature type="domain" description="NnrU" evidence="6">
    <location>
        <begin position="3"/>
        <end position="183"/>
    </location>
</feature>
<dbReference type="InterPro" id="IPR009915">
    <property type="entry name" value="NnrU_dom"/>
</dbReference>
<evidence type="ECO:0000256" key="3">
    <source>
        <dbReference type="ARBA" id="ARBA00022989"/>
    </source>
</evidence>
<evidence type="ECO:0000313" key="7">
    <source>
        <dbReference type="EMBL" id="RCU51464.1"/>
    </source>
</evidence>
<evidence type="ECO:0000256" key="2">
    <source>
        <dbReference type="ARBA" id="ARBA00022692"/>
    </source>
</evidence>
<keyword evidence="8" id="KW-1185">Reference proteome</keyword>
<feature type="transmembrane region" description="Helical" evidence="5">
    <location>
        <begin position="40"/>
        <end position="63"/>
    </location>
</feature>
<evidence type="ECO:0000256" key="5">
    <source>
        <dbReference type="SAM" id="Phobius"/>
    </source>
</evidence>
<dbReference type="EMBL" id="QPID01000002">
    <property type="protein sequence ID" value="RCU51464.1"/>
    <property type="molecule type" value="Genomic_DNA"/>
</dbReference>
<gene>
    <name evidence="7" type="ORF">DU002_03025</name>
</gene>
<organism evidence="7 8">
    <name type="scientific">Corallincola holothuriorum</name>
    <dbReference type="NCBI Taxonomy" id="2282215"/>
    <lineage>
        <taxon>Bacteria</taxon>
        <taxon>Pseudomonadati</taxon>
        <taxon>Pseudomonadota</taxon>
        <taxon>Gammaproteobacteria</taxon>
        <taxon>Alteromonadales</taxon>
        <taxon>Psychromonadaceae</taxon>
        <taxon>Corallincola</taxon>
    </lineage>
</organism>
<feature type="transmembrane region" description="Helical" evidence="5">
    <location>
        <begin position="75"/>
        <end position="93"/>
    </location>
</feature>
<evidence type="ECO:0000256" key="4">
    <source>
        <dbReference type="ARBA" id="ARBA00023136"/>
    </source>
</evidence>
<comment type="caution">
    <text evidence="7">The sequence shown here is derived from an EMBL/GenBank/DDBJ whole genome shotgun (WGS) entry which is preliminary data.</text>
</comment>
<evidence type="ECO:0000259" key="6">
    <source>
        <dbReference type="Pfam" id="PF07298"/>
    </source>
</evidence>
<dbReference type="OrthoDB" id="5293641at2"/>
<dbReference type="RefSeq" id="WP_114336893.1">
    <property type="nucleotide sequence ID" value="NZ_QPID01000002.1"/>
</dbReference>
<feature type="transmembrane region" description="Helical" evidence="5">
    <location>
        <begin position="113"/>
        <end position="140"/>
    </location>
</feature>
<dbReference type="AlphaFoldDB" id="A0A368NP78"/>